<dbReference type="InterPro" id="IPR009057">
    <property type="entry name" value="Homeodomain-like_sf"/>
</dbReference>
<keyword evidence="1" id="KW-0677">Repeat</keyword>
<name>T0S3T6_SAPDV</name>
<feature type="domain" description="HTH myb-type" evidence="4">
    <location>
        <begin position="105"/>
        <end position="155"/>
    </location>
</feature>
<dbReference type="VEuPathDB" id="FungiDB:SDRG_05040"/>
<dbReference type="PROSITE" id="PS51294">
    <property type="entry name" value="HTH_MYB"/>
    <property type="match status" value="3"/>
</dbReference>
<dbReference type="InParanoid" id="T0S3T6"/>
<dbReference type="Proteomes" id="UP000030762">
    <property type="component" value="Unassembled WGS sequence"/>
</dbReference>
<dbReference type="InterPro" id="IPR017930">
    <property type="entry name" value="Myb_dom"/>
</dbReference>
<dbReference type="OMA" id="RWHASIK"/>
<evidence type="ECO:0000313" key="5">
    <source>
        <dbReference type="EMBL" id="EQC37437.1"/>
    </source>
</evidence>
<evidence type="ECO:0000259" key="3">
    <source>
        <dbReference type="PROSITE" id="PS50090"/>
    </source>
</evidence>
<dbReference type="SUPFAM" id="SSF46689">
    <property type="entry name" value="Homeodomain-like"/>
    <property type="match status" value="2"/>
</dbReference>
<dbReference type="FunFam" id="1.10.10.60:FF:000010">
    <property type="entry name" value="Transcriptional activator Myb isoform A"/>
    <property type="match status" value="1"/>
</dbReference>
<gene>
    <name evidence="5" type="ORF">SDRG_05040</name>
</gene>
<dbReference type="InterPro" id="IPR001005">
    <property type="entry name" value="SANT/Myb"/>
</dbReference>
<feature type="domain" description="HTH myb-type" evidence="4">
    <location>
        <begin position="49"/>
        <end position="104"/>
    </location>
</feature>
<sequence>MNVLWSSFEDQALRAAIAVLGGCRWEQIARSCPRRSALACKQRWKMLQTQGANKRAWNSREDSVLMALVRQYGPSRWALIASHLLHRNAKQCRERWHNQLDPTIRHTEWTGAEDRLVLLRQHELGNKWSAIADEMPGRTDNAVKNRWHASIKPKRATTTPGTTVLFADWAPLAAVDWTFFSYQ</sequence>
<dbReference type="RefSeq" id="XP_008608957.1">
    <property type="nucleotide sequence ID" value="XM_008610735.1"/>
</dbReference>
<protein>
    <submittedName>
        <fullName evidence="5">Uncharacterized protein</fullName>
    </submittedName>
</protein>
<feature type="domain" description="Myb-like" evidence="3">
    <location>
        <begin position="49"/>
        <end position="100"/>
    </location>
</feature>
<dbReference type="PANTHER" id="PTHR45614:SF274">
    <property type="entry name" value="MYB-LIKE DNA-BINDING PROTEIN"/>
    <property type="match status" value="1"/>
</dbReference>
<dbReference type="STRING" id="1156394.T0S3T6"/>
<dbReference type="CDD" id="cd00167">
    <property type="entry name" value="SANT"/>
    <property type="match status" value="3"/>
</dbReference>
<dbReference type="GO" id="GO:0003677">
    <property type="term" value="F:DNA binding"/>
    <property type="evidence" value="ECO:0007669"/>
    <property type="project" value="UniProtKB-KW"/>
</dbReference>
<keyword evidence="6" id="KW-1185">Reference proteome</keyword>
<dbReference type="Pfam" id="PF00249">
    <property type="entry name" value="Myb_DNA-binding"/>
    <property type="match status" value="1"/>
</dbReference>
<dbReference type="EMBL" id="JH767144">
    <property type="protein sequence ID" value="EQC37437.1"/>
    <property type="molecule type" value="Genomic_DNA"/>
</dbReference>
<evidence type="ECO:0000256" key="1">
    <source>
        <dbReference type="ARBA" id="ARBA00022737"/>
    </source>
</evidence>
<dbReference type="Gene3D" id="1.10.10.60">
    <property type="entry name" value="Homeodomain-like"/>
    <property type="match status" value="3"/>
</dbReference>
<dbReference type="Pfam" id="PF13921">
    <property type="entry name" value="Myb_DNA-bind_6"/>
    <property type="match status" value="1"/>
</dbReference>
<feature type="domain" description="Myb-like" evidence="3">
    <location>
        <begin position="5"/>
        <end position="48"/>
    </location>
</feature>
<dbReference type="PANTHER" id="PTHR45614">
    <property type="entry name" value="MYB PROTEIN-RELATED"/>
    <property type="match status" value="1"/>
</dbReference>
<proteinExistence type="predicted"/>
<organism evidence="5 6">
    <name type="scientific">Saprolegnia diclina (strain VS20)</name>
    <dbReference type="NCBI Taxonomy" id="1156394"/>
    <lineage>
        <taxon>Eukaryota</taxon>
        <taxon>Sar</taxon>
        <taxon>Stramenopiles</taxon>
        <taxon>Oomycota</taxon>
        <taxon>Saprolegniomycetes</taxon>
        <taxon>Saprolegniales</taxon>
        <taxon>Saprolegniaceae</taxon>
        <taxon>Saprolegnia</taxon>
    </lineage>
</organism>
<feature type="domain" description="HTH myb-type" evidence="4">
    <location>
        <begin position="1"/>
        <end position="45"/>
    </location>
</feature>
<dbReference type="PROSITE" id="PS50090">
    <property type="entry name" value="MYB_LIKE"/>
    <property type="match status" value="3"/>
</dbReference>
<dbReference type="AlphaFoldDB" id="T0S3T6"/>
<keyword evidence="2" id="KW-0238">DNA-binding</keyword>
<feature type="domain" description="Myb-like" evidence="3">
    <location>
        <begin position="101"/>
        <end position="151"/>
    </location>
</feature>
<evidence type="ECO:0000313" key="6">
    <source>
        <dbReference type="Proteomes" id="UP000030762"/>
    </source>
</evidence>
<reference evidence="5 6" key="1">
    <citation type="submission" date="2012-04" db="EMBL/GenBank/DDBJ databases">
        <title>The Genome Sequence of Saprolegnia declina VS20.</title>
        <authorList>
            <consortium name="The Broad Institute Genome Sequencing Platform"/>
            <person name="Russ C."/>
            <person name="Nusbaum C."/>
            <person name="Tyler B."/>
            <person name="van West P."/>
            <person name="Dieguez-Uribeondo J."/>
            <person name="de Bruijn I."/>
            <person name="Tripathy S."/>
            <person name="Jiang R."/>
            <person name="Young S.K."/>
            <person name="Zeng Q."/>
            <person name="Gargeya S."/>
            <person name="Fitzgerald M."/>
            <person name="Haas B."/>
            <person name="Abouelleil A."/>
            <person name="Alvarado L."/>
            <person name="Arachchi H.M."/>
            <person name="Berlin A."/>
            <person name="Chapman S.B."/>
            <person name="Goldberg J."/>
            <person name="Griggs A."/>
            <person name="Gujja S."/>
            <person name="Hansen M."/>
            <person name="Howarth C."/>
            <person name="Imamovic A."/>
            <person name="Larimer J."/>
            <person name="McCowen C."/>
            <person name="Montmayeur A."/>
            <person name="Murphy C."/>
            <person name="Neiman D."/>
            <person name="Pearson M."/>
            <person name="Priest M."/>
            <person name="Roberts A."/>
            <person name="Saif S."/>
            <person name="Shea T."/>
            <person name="Sisk P."/>
            <person name="Sykes S."/>
            <person name="Wortman J."/>
            <person name="Nusbaum C."/>
            <person name="Birren B."/>
        </authorList>
    </citation>
    <scope>NUCLEOTIDE SEQUENCE [LARGE SCALE GENOMIC DNA]</scope>
    <source>
        <strain evidence="5 6">VS20</strain>
    </source>
</reference>
<evidence type="ECO:0000259" key="4">
    <source>
        <dbReference type="PROSITE" id="PS51294"/>
    </source>
</evidence>
<evidence type="ECO:0000256" key="2">
    <source>
        <dbReference type="ARBA" id="ARBA00023125"/>
    </source>
</evidence>
<dbReference type="OrthoDB" id="2143914at2759"/>
<dbReference type="SMART" id="SM00717">
    <property type="entry name" value="SANT"/>
    <property type="match status" value="3"/>
</dbReference>
<dbReference type="InterPro" id="IPR050560">
    <property type="entry name" value="MYB_TF"/>
</dbReference>
<accession>T0S3T6</accession>
<dbReference type="GeneID" id="19945767"/>
<dbReference type="eggNOG" id="KOG0048">
    <property type="taxonomic scope" value="Eukaryota"/>
</dbReference>